<dbReference type="InterPro" id="IPR039907">
    <property type="entry name" value="NOB1"/>
</dbReference>
<feature type="binding site" evidence="8">
    <location>
        <position position="390"/>
    </location>
    <ligand>
        <name>Zn(2+)</name>
        <dbReference type="ChEBI" id="CHEBI:29105"/>
    </ligand>
</feature>
<dbReference type="GO" id="GO:0046872">
    <property type="term" value="F:metal ion binding"/>
    <property type="evidence" value="ECO:0007669"/>
    <property type="project" value="UniProtKB-UniRule"/>
</dbReference>
<dbReference type="GO" id="GO:0030490">
    <property type="term" value="P:maturation of SSU-rRNA"/>
    <property type="evidence" value="ECO:0007669"/>
    <property type="project" value="TreeGrafter"/>
</dbReference>
<feature type="binding site" evidence="8">
    <location>
        <position position="378"/>
    </location>
    <ligand>
        <name>Zn(2+)</name>
        <dbReference type="ChEBI" id="CHEBI:29105"/>
    </ligand>
</feature>
<feature type="compositionally biased region" description="Polar residues" evidence="9">
    <location>
        <begin position="238"/>
        <end position="247"/>
    </location>
</feature>
<evidence type="ECO:0000256" key="3">
    <source>
        <dbReference type="ARBA" id="ARBA00022723"/>
    </source>
</evidence>
<evidence type="ECO:0000256" key="2">
    <source>
        <dbReference type="ARBA" id="ARBA00022722"/>
    </source>
</evidence>
<name>A0A420J8V0_9PEZI</name>
<protein>
    <recommendedName>
        <fullName evidence="7">20S-pre-rRNA D-site endonuclease NOB1</fullName>
    </recommendedName>
</protein>
<evidence type="ECO:0000256" key="6">
    <source>
        <dbReference type="ARBA" id="ARBA00023242"/>
    </source>
</evidence>
<organism evidence="12 13">
    <name type="scientific">Golovinomyces cichoracearum</name>
    <dbReference type="NCBI Taxonomy" id="62708"/>
    <lineage>
        <taxon>Eukaryota</taxon>
        <taxon>Fungi</taxon>
        <taxon>Dikarya</taxon>
        <taxon>Ascomycota</taxon>
        <taxon>Pezizomycotina</taxon>
        <taxon>Leotiomycetes</taxon>
        <taxon>Erysiphales</taxon>
        <taxon>Erysiphaceae</taxon>
        <taxon>Golovinomyces</taxon>
    </lineage>
</organism>
<accession>A0A420J8V0</accession>
<dbReference type="CDD" id="cd09876">
    <property type="entry name" value="PIN_Nob1-like"/>
    <property type="match status" value="1"/>
</dbReference>
<keyword evidence="6 7" id="KW-0539">Nucleus</keyword>
<dbReference type="SUPFAM" id="SSF144206">
    <property type="entry name" value="NOB1 zinc finger-like"/>
    <property type="match status" value="1"/>
</dbReference>
<feature type="binding site" evidence="8">
    <location>
        <position position="393"/>
    </location>
    <ligand>
        <name>Zn(2+)</name>
        <dbReference type="ChEBI" id="CHEBI:29105"/>
    </ligand>
</feature>
<dbReference type="Pfam" id="PF17146">
    <property type="entry name" value="PIN_6"/>
    <property type="match status" value="1"/>
</dbReference>
<dbReference type="PIRSF" id="PIRSF037125">
    <property type="entry name" value="D-site_20S_pre-rRNA_nuclease"/>
    <property type="match status" value="1"/>
</dbReference>
<gene>
    <name evidence="12" type="ORF">GcC1_005003</name>
</gene>
<evidence type="ECO:0000256" key="8">
    <source>
        <dbReference type="PIRSR" id="PIRSR037125-1"/>
    </source>
</evidence>
<dbReference type="InterPro" id="IPR033411">
    <property type="entry name" value="Ribonuclease_PIN"/>
</dbReference>
<feature type="domain" description="Ribonuclease PIN" evidence="11">
    <location>
        <begin position="90"/>
        <end position="181"/>
    </location>
</feature>
<dbReference type="PANTHER" id="PTHR12814">
    <property type="entry name" value="RNA-BINDING PROTEIN NOB1"/>
    <property type="match status" value="1"/>
</dbReference>
<comment type="subcellular location">
    <subcellularLocation>
        <location evidence="7">Nucleus</location>
        <location evidence="7">Nucleolus</location>
    </subcellularLocation>
</comment>
<dbReference type="EMBL" id="MCBR01000543">
    <property type="protein sequence ID" value="RKF83215.1"/>
    <property type="molecule type" value="Genomic_DNA"/>
</dbReference>
<proteinExistence type="inferred from homology"/>
<feature type="compositionally biased region" description="Basic and acidic residues" evidence="9">
    <location>
        <begin position="228"/>
        <end position="237"/>
    </location>
</feature>
<dbReference type="Gene3D" id="3.40.50.1010">
    <property type="entry name" value="5'-nuclease"/>
    <property type="match status" value="1"/>
</dbReference>
<keyword evidence="4" id="KW-0378">Hydrolase</keyword>
<dbReference type="GO" id="GO:0016787">
    <property type="term" value="F:hydrolase activity"/>
    <property type="evidence" value="ECO:0007669"/>
    <property type="project" value="UniProtKB-KW"/>
</dbReference>
<dbReference type="Proteomes" id="UP000285405">
    <property type="component" value="Unassembled WGS sequence"/>
</dbReference>
<keyword evidence="2" id="KW-0540">Nuclease</keyword>
<feature type="binding site" evidence="8">
    <location>
        <position position="375"/>
    </location>
    <ligand>
        <name>Zn(2+)</name>
        <dbReference type="ChEBI" id="CHEBI:29105"/>
    </ligand>
</feature>
<dbReference type="GO" id="GO:0005737">
    <property type="term" value="C:cytoplasm"/>
    <property type="evidence" value="ECO:0007669"/>
    <property type="project" value="UniProtKB-ARBA"/>
</dbReference>
<dbReference type="InterPro" id="IPR014881">
    <property type="entry name" value="NOB1_Zn-bd"/>
</dbReference>
<comment type="caution">
    <text evidence="12">The sequence shown here is derived from an EMBL/GenBank/DDBJ whole genome shotgun (WGS) entry which is preliminary data.</text>
</comment>
<evidence type="ECO:0000313" key="13">
    <source>
        <dbReference type="Proteomes" id="UP000285405"/>
    </source>
</evidence>
<dbReference type="FunFam" id="3.40.50.1010:FF:000020">
    <property type="entry name" value="20S-pre-rRNA D-site endonuclease NOB1"/>
    <property type="match status" value="1"/>
</dbReference>
<keyword evidence="3 7" id="KW-0479">Metal-binding</keyword>
<keyword evidence="5 7" id="KW-0862">Zinc</keyword>
<evidence type="ECO:0000259" key="10">
    <source>
        <dbReference type="Pfam" id="PF08772"/>
    </source>
</evidence>
<dbReference type="Gene3D" id="6.20.210.10">
    <property type="entry name" value="Nin one binding (NOB1), Zn-ribbon-like"/>
    <property type="match status" value="1"/>
</dbReference>
<dbReference type="InterPro" id="IPR036283">
    <property type="entry name" value="NOB1_Zf-like_sf"/>
</dbReference>
<dbReference type="Pfam" id="PF08772">
    <property type="entry name" value="Zn_ribbon_NOB1"/>
    <property type="match status" value="1"/>
</dbReference>
<feature type="region of interest" description="Disordered" evidence="9">
    <location>
        <begin position="194"/>
        <end position="247"/>
    </location>
</feature>
<dbReference type="PANTHER" id="PTHR12814:SF2">
    <property type="entry name" value="RNA-BINDING PROTEIN NOB1"/>
    <property type="match status" value="1"/>
</dbReference>
<feature type="domain" description="Nin one binding (NOB1) Zn-ribbon-like" evidence="10">
    <location>
        <begin position="365"/>
        <end position="436"/>
    </location>
</feature>
<evidence type="ECO:0000259" key="11">
    <source>
        <dbReference type="Pfam" id="PF17146"/>
    </source>
</evidence>
<dbReference type="AlphaFoldDB" id="A0A420J8V0"/>
<dbReference type="OrthoDB" id="446759at2759"/>
<comment type="similarity">
    <text evidence="1 7">Belongs to the NOB1 family.</text>
</comment>
<keyword evidence="12" id="KW-0255">Endonuclease</keyword>
<dbReference type="GO" id="GO:0030688">
    <property type="term" value="C:preribosome, small subunit precursor"/>
    <property type="evidence" value="ECO:0007669"/>
    <property type="project" value="TreeGrafter"/>
</dbReference>
<evidence type="ECO:0000256" key="7">
    <source>
        <dbReference type="PIRNR" id="PIRNR037125"/>
    </source>
</evidence>
<evidence type="ECO:0000313" key="12">
    <source>
        <dbReference type="EMBL" id="RKF83215.1"/>
    </source>
</evidence>
<reference evidence="12 13" key="1">
    <citation type="journal article" date="2018" name="BMC Genomics">
        <title>Comparative genome analyses reveal sequence features reflecting distinct modes of host-adaptation between dicot and monocot powdery mildew.</title>
        <authorList>
            <person name="Wu Y."/>
            <person name="Ma X."/>
            <person name="Pan Z."/>
            <person name="Kale S.D."/>
            <person name="Song Y."/>
            <person name="King H."/>
            <person name="Zhang Q."/>
            <person name="Presley C."/>
            <person name="Deng X."/>
            <person name="Wei C.I."/>
            <person name="Xiao S."/>
        </authorList>
    </citation>
    <scope>NUCLEOTIDE SEQUENCE [LARGE SCALE GENOMIC DNA]</scope>
    <source>
        <strain evidence="12">UCSC1</strain>
    </source>
</reference>
<sequence>MKCIVRANDGYIVTYVCGVGYLERIQDILSGQSDTQPLPERTRFKNRRIYVIEICHEFNKSMNKFNDSASESNTFRTNMTIEHTKTVHSLILDSGPLIKNDPSVSTLLGQAETLYTTPSVIDEIRDAATKARLELTLIPFITIRSPRPASVRTIQEFARKTGDLEVLSRTDAHLMALAYELECERNHGNWRLRSIPGQKKINGAPPPSLAARDSGADKSKLKSAVLEGHSEEGHTQETSKLNGSDDSSIEISVQKALSNLNLSIENSQVYPNETSTISDSNRNLAAKEHLSKSEDVVVEEDKLSDEGWITASNLKKHKEKDSTTITSPKDSGKILQVALITNDYAMQNVLLRMNLNVLSSSLQKISNIRSWVLRCHACFLVTRDMTKQFCGRCGKPTLLRAASSTDRDGNFKIYLKKNMQWSSRGNVYSIPKPRAGTSNGKLVDGGRKGEWGRDLILAEDQKEYIKSLEMEKRRKEMDLMDVDLLPGLLSRDRGKNGCRLTPGAGRNINSRKRK</sequence>
<evidence type="ECO:0000256" key="4">
    <source>
        <dbReference type="ARBA" id="ARBA00022801"/>
    </source>
</evidence>
<feature type="region of interest" description="Disordered" evidence="9">
    <location>
        <begin position="493"/>
        <end position="514"/>
    </location>
</feature>
<dbReference type="GO" id="GO:0005730">
    <property type="term" value="C:nucleolus"/>
    <property type="evidence" value="ECO:0007669"/>
    <property type="project" value="UniProtKB-SubCell"/>
</dbReference>
<dbReference type="InterPro" id="IPR017117">
    <property type="entry name" value="Nob1_euk"/>
</dbReference>
<comment type="function">
    <text evidence="7">Required for the synthesis of 40S ribosome subunits. Has a role in processing 20S pre-rRNA into the mature 18S rRNA, where it is required for cleavage at the 3' end of the mature 18S rRNA (D-site). Accompanies the 20S pre-rRNA from the nucleus to the cytoplasm.</text>
</comment>
<evidence type="ECO:0000256" key="1">
    <source>
        <dbReference type="ARBA" id="ARBA00005858"/>
    </source>
</evidence>
<dbReference type="GO" id="GO:0004521">
    <property type="term" value="F:RNA endonuclease activity"/>
    <property type="evidence" value="ECO:0007669"/>
    <property type="project" value="UniProtKB-UniRule"/>
</dbReference>
<evidence type="ECO:0000256" key="5">
    <source>
        <dbReference type="ARBA" id="ARBA00022833"/>
    </source>
</evidence>
<evidence type="ECO:0000256" key="9">
    <source>
        <dbReference type="SAM" id="MobiDB-lite"/>
    </source>
</evidence>